<dbReference type="PROSITE" id="PS51795">
    <property type="entry name" value="ZF_FLZ"/>
    <property type="match status" value="1"/>
</dbReference>
<keyword evidence="3" id="KW-0863">Zinc-finger</keyword>
<comment type="caution">
    <text evidence="7">The sequence shown here is derived from an EMBL/GenBank/DDBJ whole genome shotgun (WGS) entry which is preliminary data.</text>
</comment>
<dbReference type="Pfam" id="PF04570">
    <property type="entry name" value="zf-FLZ"/>
    <property type="match status" value="1"/>
</dbReference>
<evidence type="ECO:0000256" key="2">
    <source>
        <dbReference type="ARBA" id="ARBA00022723"/>
    </source>
</evidence>
<evidence type="ECO:0000256" key="5">
    <source>
        <dbReference type="SAM" id="MobiDB-lite"/>
    </source>
</evidence>
<evidence type="ECO:0000256" key="1">
    <source>
        <dbReference type="ARBA" id="ARBA00009374"/>
    </source>
</evidence>
<comment type="similarity">
    <text evidence="1">Belongs to the FLZ family.</text>
</comment>
<dbReference type="AlphaFoldDB" id="A0A830CDH2"/>
<keyword evidence="3" id="KW-0862">Zinc</keyword>
<keyword evidence="8" id="KW-1185">Reference proteome</keyword>
<feature type="region of interest" description="Disordered" evidence="5">
    <location>
        <begin position="1"/>
        <end position="24"/>
    </location>
</feature>
<dbReference type="Proteomes" id="UP000653305">
    <property type="component" value="Unassembled WGS sequence"/>
</dbReference>
<accession>A0A830CDH2</accession>
<keyword evidence="2" id="KW-0479">Metal-binding</keyword>
<reference evidence="7" key="1">
    <citation type="submission" date="2020-07" db="EMBL/GenBank/DDBJ databases">
        <title>Ethylene signaling mediates host invasion by parasitic plants.</title>
        <authorList>
            <person name="Yoshida S."/>
        </authorList>
    </citation>
    <scope>NUCLEOTIDE SEQUENCE</scope>
    <source>
        <strain evidence="7">Okayama</strain>
    </source>
</reference>
<name>A0A830CDH2_9LAMI</name>
<proteinExistence type="inferred from homology"/>
<protein>
    <recommendedName>
        <fullName evidence="6">FLZ-type domain-containing protein</fullName>
    </recommendedName>
</protein>
<organism evidence="7 8">
    <name type="scientific">Phtheirospermum japonicum</name>
    <dbReference type="NCBI Taxonomy" id="374723"/>
    <lineage>
        <taxon>Eukaryota</taxon>
        <taxon>Viridiplantae</taxon>
        <taxon>Streptophyta</taxon>
        <taxon>Embryophyta</taxon>
        <taxon>Tracheophyta</taxon>
        <taxon>Spermatophyta</taxon>
        <taxon>Magnoliopsida</taxon>
        <taxon>eudicotyledons</taxon>
        <taxon>Gunneridae</taxon>
        <taxon>Pentapetalae</taxon>
        <taxon>asterids</taxon>
        <taxon>lamiids</taxon>
        <taxon>Lamiales</taxon>
        <taxon>Orobanchaceae</taxon>
        <taxon>Orobanchaceae incertae sedis</taxon>
        <taxon>Phtheirospermum</taxon>
    </lineage>
</organism>
<dbReference type="EMBL" id="BMAC01000275">
    <property type="protein sequence ID" value="GFP92321.1"/>
    <property type="molecule type" value="Genomic_DNA"/>
</dbReference>
<evidence type="ECO:0000313" key="8">
    <source>
        <dbReference type="Proteomes" id="UP000653305"/>
    </source>
</evidence>
<gene>
    <name evidence="7" type="ORF">PHJA_001376200</name>
</gene>
<sequence>MKIGAAAEPSRPDFTAVASPANYGESGDVKFGGFLERCHYCKKRIAQNEEVFMYG</sequence>
<evidence type="ECO:0000256" key="4">
    <source>
        <dbReference type="PROSITE-ProRule" id="PRU01131"/>
    </source>
</evidence>
<evidence type="ECO:0000256" key="3">
    <source>
        <dbReference type="ARBA" id="ARBA00022771"/>
    </source>
</evidence>
<dbReference type="OrthoDB" id="1864056at2759"/>
<dbReference type="InterPro" id="IPR007650">
    <property type="entry name" value="Zf-FLZ_dom"/>
</dbReference>
<feature type="domain" description="FLZ-type" evidence="6">
    <location>
        <begin position="33"/>
        <end position="55"/>
    </location>
</feature>
<dbReference type="GO" id="GO:0008270">
    <property type="term" value="F:zinc ion binding"/>
    <property type="evidence" value="ECO:0007669"/>
    <property type="project" value="UniProtKB-KW"/>
</dbReference>
<feature type="zinc finger region" description="FLZ-type" evidence="4">
    <location>
        <begin position="33"/>
        <end position="55"/>
    </location>
</feature>
<evidence type="ECO:0000259" key="6">
    <source>
        <dbReference type="PROSITE" id="PS51795"/>
    </source>
</evidence>
<evidence type="ECO:0000313" key="7">
    <source>
        <dbReference type="EMBL" id="GFP92321.1"/>
    </source>
</evidence>